<organism evidence="2">
    <name type="scientific">bioreactor metagenome</name>
    <dbReference type="NCBI Taxonomy" id="1076179"/>
    <lineage>
        <taxon>unclassified sequences</taxon>
        <taxon>metagenomes</taxon>
        <taxon>ecological metagenomes</taxon>
    </lineage>
</organism>
<gene>
    <name evidence="2" type="ORF">SDC9_192108</name>
</gene>
<proteinExistence type="predicted"/>
<evidence type="ECO:0000256" key="1">
    <source>
        <dbReference type="SAM" id="Phobius"/>
    </source>
</evidence>
<keyword evidence="1" id="KW-0812">Transmembrane</keyword>
<comment type="caution">
    <text evidence="2">The sequence shown here is derived from an EMBL/GenBank/DDBJ whole genome shotgun (WGS) entry which is preliminary data.</text>
</comment>
<evidence type="ECO:0000313" key="2">
    <source>
        <dbReference type="EMBL" id="MPN44543.1"/>
    </source>
</evidence>
<dbReference type="InterPro" id="IPR014535">
    <property type="entry name" value="Hpre_diP_synt_I"/>
</dbReference>
<feature type="transmembrane region" description="Helical" evidence="1">
    <location>
        <begin position="117"/>
        <end position="142"/>
    </location>
</feature>
<dbReference type="EMBL" id="VSSQ01103740">
    <property type="protein sequence ID" value="MPN44543.1"/>
    <property type="molecule type" value="Genomic_DNA"/>
</dbReference>
<feature type="transmembrane region" description="Helical" evidence="1">
    <location>
        <begin position="55"/>
        <end position="79"/>
    </location>
</feature>
<feature type="transmembrane region" description="Helical" evidence="1">
    <location>
        <begin position="12"/>
        <end position="35"/>
    </location>
</feature>
<dbReference type="AlphaFoldDB" id="A0A645IAT9"/>
<name>A0A645IAT9_9ZZZZ</name>
<accession>A0A645IAT9</accession>
<reference evidence="2" key="1">
    <citation type="submission" date="2019-08" db="EMBL/GenBank/DDBJ databases">
        <authorList>
            <person name="Kucharzyk K."/>
            <person name="Murdoch R.W."/>
            <person name="Higgins S."/>
            <person name="Loffler F."/>
        </authorList>
    </citation>
    <scope>NUCLEOTIDE SEQUENCE</scope>
</reference>
<dbReference type="Pfam" id="PF07456">
    <property type="entry name" value="Hpre_diP_synt_I"/>
    <property type="match status" value="1"/>
</dbReference>
<feature type="transmembrane region" description="Helical" evidence="1">
    <location>
        <begin position="86"/>
        <end position="111"/>
    </location>
</feature>
<dbReference type="PIRSF" id="PIRSF027391">
    <property type="entry name" value="Hpre_diP_synt_I"/>
    <property type="match status" value="1"/>
</dbReference>
<evidence type="ECO:0008006" key="3">
    <source>
        <dbReference type="Google" id="ProtNLM"/>
    </source>
</evidence>
<dbReference type="InterPro" id="IPR010898">
    <property type="entry name" value="Hpre_diP_synth_I"/>
</dbReference>
<keyword evidence="1" id="KW-0472">Membrane</keyword>
<dbReference type="Gene3D" id="1.10.1760.20">
    <property type="match status" value="1"/>
</dbReference>
<keyword evidence="1" id="KW-1133">Transmembrane helix</keyword>
<protein>
    <recommendedName>
        <fullName evidence="3">Heptaprenyl diphosphate synthase component I</fullName>
    </recommendedName>
</protein>
<sequence length="156" mass="16121">MALVLGYLERLLPIAPGLPGVKLGVANTVLLYALYLMGNKQTALLLILKVSLSGLLFGGPTALLYSFAGGILSLAGMMLVKKITSLSVMGVSICGATLHNVGQILAASLVVGPVPAFSYLPILVLSAIMTGMLTGLIARLVFRALDAAGLNQLENK</sequence>